<evidence type="ECO:0000256" key="4">
    <source>
        <dbReference type="HAMAP-Rule" id="MF_00171"/>
    </source>
</evidence>
<dbReference type="PIRSF" id="PIRSF001430">
    <property type="entry name" value="tRNA_psdUrid_synth"/>
    <property type="match status" value="1"/>
</dbReference>
<feature type="active site" description="Nucleophile" evidence="4 5">
    <location>
        <position position="51"/>
    </location>
</feature>
<keyword evidence="3 4" id="KW-0413">Isomerase</keyword>
<comment type="caution">
    <text evidence="4">Lacks conserved residue(s) required for the propagation of feature annotation.</text>
</comment>
<sequence length="259" mass="28140">MRVALGVEYDGTAFAGWQSQANGNTVQDVLEKALGRIAGERVRVTCAGRTDAGVHALAQVVHFDTDVARPQSAWIRGSNSHLPPAVAVRWAQPVADGFHARFCALSRSYRYVLLNRSVRPALQQGRVGWFHHALDVAAMGEAAQALLGEHDFSAFRAAECQAKSPVKVCYRADIARDGDLVTFDFRASAFLHHMVRNLVGALVYVGKGKHSPQWVAELLASRDRTLAAPTFDPAGLYFASVEYAPEWGLPPPGGVIIRP</sequence>
<feature type="domain" description="Pseudouridine synthase I TruA alpha/beta" evidence="8">
    <location>
        <begin position="142"/>
        <end position="243"/>
    </location>
</feature>
<evidence type="ECO:0000256" key="1">
    <source>
        <dbReference type="ARBA" id="ARBA00009375"/>
    </source>
</evidence>
<evidence type="ECO:0000256" key="2">
    <source>
        <dbReference type="ARBA" id="ARBA00022694"/>
    </source>
</evidence>
<dbReference type="FunFam" id="3.30.70.580:FF:000001">
    <property type="entry name" value="tRNA pseudouridine synthase A"/>
    <property type="match status" value="1"/>
</dbReference>
<comment type="function">
    <text evidence="4">Formation of pseudouridine at positions 38, 39 and 40 in the anticodon stem and loop of transfer RNAs.</text>
</comment>
<comment type="similarity">
    <text evidence="1 4 7">Belongs to the tRNA pseudouridine synthase TruA family.</text>
</comment>
<dbReference type="Gene3D" id="3.30.70.580">
    <property type="entry name" value="Pseudouridine synthase I, catalytic domain, N-terminal subdomain"/>
    <property type="match status" value="1"/>
</dbReference>
<protein>
    <recommendedName>
        <fullName evidence="4">tRNA pseudouridine synthase A</fullName>
        <ecNumber evidence="4">5.4.99.12</ecNumber>
    </recommendedName>
    <alternativeName>
        <fullName evidence="4">tRNA pseudouridine(38-40) synthase</fullName>
    </alternativeName>
    <alternativeName>
        <fullName evidence="4">tRNA pseudouridylate synthase I</fullName>
    </alternativeName>
    <alternativeName>
        <fullName evidence="4">tRNA-uridine isomerase I</fullName>
    </alternativeName>
</protein>
<comment type="caution">
    <text evidence="9">The sequence shown here is derived from an EMBL/GenBank/DDBJ whole genome shotgun (WGS) entry which is preliminary data.</text>
</comment>
<evidence type="ECO:0000256" key="6">
    <source>
        <dbReference type="PIRSR" id="PIRSR001430-2"/>
    </source>
</evidence>
<keyword evidence="2 4" id="KW-0819">tRNA processing</keyword>
<accession>A0A497X9I5</accession>
<dbReference type="OrthoDB" id="9811823at2"/>
<dbReference type="PANTHER" id="PTHR11142">
    <property type="entry name" value="PSEUDOURIDYLATE SYNTHASE"/>
    <property type="match status" value="1"/>
</dbReference>
<comment type="subunit">
    <text evidence="4">Homodimer.</text>
</comment>
<evidence type="ECO:0000259" key="8">
    <source>
        <dbReference type="Pfam" id="PF01416"/>
    </source>
</evidence>
<dbReference type="NCBIfam" id="TIGR00071">
    <property type="entry name" value="hisT_truA"/>
    <property type="match status" value="1"/>
</dbReference>
<feature type="domain" description="Pseudouridine synthase I TruA alpha/beta" evidence="8">
    <location>
        <begin position="8"/>
        <end position="102"/>
    </location>
</feature>
<dbReference type="InterPro" id="IPR020097">
    <property type="entry name" value="PsdUridine_synth_TruA_a/b_dom"/>
</dbReference>
<dbReference type="InterPro" id="IPR001406">
    <property type="entry name" value="PsdUridine_synth_TruA"/>
</dbReference>
<evidence type="ECO:0000256" key="5">
    <source>
        <dbReference type="PIRSR" id="PIRSR001430-1"/>
    </source>
</evidence>
<dbReference type="PANTHER" id="PTHR11142:SF0">
    <property type="entry name" value="TRNA PSEUDOURIDINE SYNTHASE-LIKE 1"/>
    <property type="match status" value="1"/>
</dbReference>
<dbReference type="InterPro" id="IPR020095">
    <property type="entry name" value="PsdUridine_synth_TruA_C"/>
</dbReference>
<organism evidence="9 10">
    <name type="scientific">Sulfurisoma sediminicola</name>
    <dbReference type="NCBI Taxonomy" id="1381557"/>
    <lineage>
        <taxon>Bacteria</taxon>
        <taxon>Pseudomonadati</taxon>
        <taxon>Pseudomonadota</taxon>
        <taxon>Betaproteobacteria</taxon>
        <taxon>Nitrosomonadales</taxon>
        <taxon>Sterolibacteriaceae</taxon>
        <taxon>Sulfurisoma</taxon>
    </lineage>
</organism>
<dbReference type="EC" id="5.4.99.12" evidence="4"/>
<dbReference type="InterPro" id="IPR020094">
    <property type="entry name" value="TruA/RsuA/RluB/E/F_N"/>
</dbReference>
<dbReference type="GO" id="GO:0003723">
    <property type="term" value="F:RNA binding"/>
    <property type="evidence" value="ECO:0007669"/>
    <property type="project" value="InterPro"/>
</dbReference>
<dbReference type="GO" id="GO:0031119">
    <property type="term" value="P:tRNA pseudouridine synthesis"/>
    <property type="evidence" value="ECO:0007669"/>
    <property type="project" value="UniProtKB-UniRule"/>
</dbReference>
<dbReference type="HAMAP" id="MF_00171">
    <property type="entry name" value="TruA"/>
    <property type="match status" value="1"/>
</dbReference>
<evidence type="ECO:0000256" key="7">
    <source>
        <dbReference type="RuleBase" id="RU003792"/>
    </source>
</evidence>
<dbReference type="InterPro" id="IPR020103">
    <property type="entry name" value="PsdUridine_synth_cat_dom_sf"/>
</dbReference>
<evidence type="ECO:0000256" key="3">
    <source>
        <dbReference type="ARBA" id="ARBA00023235"/>
    </source>
</evidence>
<dbReference type="GO" id="GO:0160147">
    <property type="term" value="F:tRNA pseudouridine(38-40) synthase activity"/>
    <property type="evidence" value="ECO:0007669"/>
    <property type="project" value="UniProtKB-EC"/>
</dbReference>
<dbReference type="AlphaFoldDB" id="A0A497X9I5"/>
<comment type="catalytic activity">
    <reaction evidence="4 7">
        <text>uridine(38/39/40) in tRNA = pseudouridine(38/39/40) in tRNA</text>
        <dbReference type="Rhea" id="RHEA:22376"/>
        <dbReference type="Rhea" id="RHEA-COMP:10085"/>
        <dbReference type="Rhea" id="RHEA-COMP:10087"/>
        <dbReference type="ChEBI" id="CHEBI:65314"/>
        <dbReference type="ChEBI" id="CHEBI:65315"/>
        <dbReference type="EC" id="5.4.99.12"/>
    </reaction>
</comment>
<name>A0A497X9I5_9PROT</name>
<proteinExistence type="inferred from homology"/>
<dbReference type="CDD" id="cd02570">
    <property type="entry name" value="PseudoU_synth_EcTruA"/>
    <property type="match status" value="1"/>
</dbReference>
<keyword evidence="10" id="KW-1185">Reference proteome</keyword>
<dbReference type="SUPFAM" id="SSF55120">
    <property type="entry name" value="Pseudouridine synthase"/>
    <property type="match status" value="1"/>
</dbReference>
<dbReference type="Gene3D" id="3.30.70.660">
    <property type="entry name" value="Pseudouridine synthase I, catalytic domain, C-terminal subdomain"/>
    <property type="match status" value="1"/>
</dbReference>
<dbReference type="Pfam" id="PF01416">
    <property type="entry name" value="PseudoU_synth_1"/>
    <property type="match status" value="2"/>
</dbReference>
<dbReference type="EMBL" id="RCCI01000007">
    <property type="protein sequence ID" value="RLJ62783.1"/>
    <property type="molecule type" value="Genomic_DNA"/>
</dbReference>
<dbReference type="Proteomes" id="UP000268908">
    <property type="component" value="Unassembled WGS sequence"/>
</dbReference>
<reference evidence="9 10" key="1">
    <citation type="submission" date="2018-10" db="EMBL/GenBank/DDBJ databases">
        <title>Genomic Encyclopedia of Type Strains, Phase IV (KMG-IV): sequencing the most valuable type-strain genomes for metagenomic binning, comparative biology and taxonomic classification.</title>
        <authorList>
            <person name="Goeker M."/>
        </authorList>
    </citation>
    <scope>NUCLEOTIDE SEQUENCE [LARGE SCALE GENOMIC DNA]</scope>
    <source>
        <strain evidence="9 10">DSM 26916</strain>
    </source>
</reference>
<evidence type="ECO:0000313" key="9">
    <source>
        <dbReference type="EMBL" id="RLJ62783.1"/>
    </source>
</evidence>
<evidence type="ECO:0000313" key="10">
    <source>
        <dbReference type="Proteomes" id="UP000268908"/>
    </source>
</evidence>
<feature type="binding site" evidence="4 6">
    <location>
        <position position="109"/>
    </location>
    <ligand>
        <name>substrate</name>
    </ligand>
</feature>
<gene>
    <name evidence="4" type="primary">truA</name>
    <name evidence="9" type="ORF">DFR35_2600</name>
</gene>